<name>A0A4Q7V970_9BACT</name>
<reference evidence="1 2" key="1">
    <citation type="submission" date="2019-02" db="EMBL/GenBank/DDBJ databases">
        <title>Genomic Encyclopedia of Type Strains, Phase IV (KMG-IV): sequencing the most valuable type-strain genomes for metagenomic binning, comparative biology and taxonomic classification.</title>
        <authorList>
            <person name="Goeker M."/>
        </authorList>
    </citation>
    <scope>NUCLEOTIDE SEQUENCE [LARGE SCALE GENOMIC DNA]</scope>
    <source>
        <strain evidence="1 2">DSM 28825</strain>
    </source>
</reference>
<protein>
    <submittedName>
        <fullName evidence="1">Uncharacterized protein</fullName>
    </submittedName>
</protein>
<sequence length="107" mass="11726">MTSLIGLAMCSCSITQTVVEAPSRINIPKNALFISQSGTESNVLQTLIDLENNEMVVLTYNHSNLINVTRTGIILNPNDYKHSVVKGTDAPFEEEVEPPKPAIVEEK</sequence>
<evidence type="ECO:0000313" key="1">
    <source>
        <dbReference type="EMBL" id="RZT93286.1"/>
    </source>
</evidence>
<dbReference type="OrthoDB" id="1120410at2"/>
<keyword evidence="2" id="KW-1185">Reference proteome</keyword>
<comment type="caution">
    <text evidence="1">The sequence shown here is derived from an EMBL/GenBank/DDBJ whole genome shotgun (WGS) entry which is preliminary data.</text>
</comment>
<dbReference type="RefSeq" id="WP_130307851.1">
    <property type="nucleotide sequence ID" value="NZ_SHKN01000002.1"/>
</dbReference>
<gene>
    <name evidence="1" type="ORF">EV201_2439</name>
</gene>
<organism evidence="1 2">
    <name type="scientific">Ancylomarina subtilis</name>
    <dbReference type="NCBI Taxonomy" id="1639035"/>
    <lineage>
        <taxon>Bacteria</taxon>
        <taxon>Pseudomonadati</taxon>
        <taxon>Bacteroidota</taxon>
        <taxon>Bacteroidia</taxon>
        <taxon>Marinilabiliales</taxon>
        <taxon>Marinifilaceae</taxon>
        <taxon>Ancylomarina</taxon>
    </lineage>
</organism>
<proteinExistence type="predicted"/>
<accession>A0A4Q7V970</accession>
<dbReference type="EMBL" id="SHKN01000002">
    <property type="protein sequence ID" value="RZT93286.1"/>
    <property type="molecule type" value="Genomic_DNA"/>
</dbReference>
<dbReference type="Proteomes" id="UP000293562">
    <property type="component" value="Unassembled WGS sequence"/>
</dbReference>
<evidence type="ECO:0000313" key="2">
    <source>
        <dbReference type="Proteomes" id="UP000293562"/>
    </source>
</evidence>
<dbReference type="AlphaFoldDB" id="A0A4Q7V970"/>